<dbReference type="CDD" id="cd06223">
    <property type="entry name" value="PRTases_typeI"/>
    <property type="match status" value="1"/>
</dbReference>
<gene>
    <name evidence="3" type="primary">comFC</name>
    <name evidence="3" type="ORF">GCM10008025_08740</name>
</gene>
<dbReference type="Gene3D" id="3.40.50.2020">
    <property type="match status" value="1"/>
</dbReference>
<comment type="similarity">
    <text evidence="1">Belongs to the ComF/GntX family.</text>
</comment>
<dbReference type="PANTHER" id="PTHR47505:SF1">
    <property type="entry name" value="DNA UTILIZATION PROTEIN YHGH"/>
    <property type="match status" value="1"/>
</dbReference>
<dbReference type="RefSeq" id="WP_188383465.1">
    <property type="nucleotide sequence ID" value="NZ_BMEY01000003.1"/>
</dbReference>
<dbReference type="InterPro" id="IPR051910">
    <property type="entry name" value="ComF/GntX_DNA_util-trans"/>
</dbReference>
<name>A0A916RRP5_9BACI</name>
<protein>
    <submittedName>
        <fullName evidence="3">Amidophosphoribosyltransferase</fullName>
    </submittedName>
</protein>
<evidence type="ECO:0000313" key="3">
    <source>
        <dbReference type="EMBL" id="GGA67148.1"/>
    </source>
</evidence>
<evidence type="ECO:0000256" key="1">
    <source>
        <dbReference type="ARBA" id="ARBA00008007"/>
    </source>
</evidence>
<organism evidence="3 4">
    <name type="scientific">Ornithinibacillus halotolerans</name>
    <dbReference type="NCBI Taxonomy" id="1274357"/>
    <lineage>
        <taxon>Bacteria</taxon>
        <taxon>Bacillati</taxon>
        <taxon>Bacillota</taxon>
        <taxon>Bacilli</taxon>
        <taxon>Bacillales</taxon>
        <taxon>Bacillaceae</taxon>
        <taxon>Ornithinibacillus</taxon>
    </lineage>
</organism>
<dbReference type="SUPFAM" id="SSF53271">
    <property type="entry name" value="PRTase-like"/>
    <property type="match status" value="1"/>
</dbReference>
<accession>A0A916RRP5</accession>
<proteinExistence type="inferred from homology"/>
<reference evidence="3" key="1">
    <citation type="journal article" date="2014" name="Int. J. Syst. Evol. Microbiol.">
        <title>Complete genome sequence of Corynebacterium casei LMG S-19264T (=DSM 44701T), isolated from a smear-ripened cheese.</title>
        <authorList>
            <consortium name="US DOE Joint Genome Institute (JGI-PGF)"/>
            <person name="Walter F."/>
            <person name="Albersmeier A."/>
            <person name="Kalinowski J."/>
            <person name="Ruckert C."/>
        </authorList>
    </citation>
    <scope>NUCLEOTIDE SEQUENCE</scope>
    <source>
        <strain evidence="3">CGMCC 1.12408</strain>
    </source>
</reference>
<dbReference type="EMBL" id="BMEY01000003">
    <property type="protein sequence ID" value="GGA67148.1"/>
    <property type="molecule type" value="Genomic_DNA"/>
</dbReference>
<sequence length="226" mass="26489">MHCLWCHEEILQEINWINLLSPPKQTRICYRCSEQLIVISGNRCPQCSRLNERGICNDCLRWKELFEGEDVITFNYSVFPYTSFIKEVVAKWKYRGDYELGFIFREKFLQFFKEAFQSVSDPIVVPIPLSKERLFERGFNQTEMLASFLPVETQHVLTRVQGEKQAKKTRVERISSENPFNLKKKLNNSVILVDDIYTTGTTLRHAAKLLRESGCPDVYTYTLVRG</sequence>
<comment type="caution">
    <text evidence="3">The sequence shown here is derived from an EMBL/GenBank/DDBJ whole genome shotgun (WGS) entry which is preliminary data.</text>
</comment>
<dbReference type="PANTHER" id="PTHR47505">
    <property type="entry name" value="DNA UTILIZATION PROTEIN YHGH"/>
    <property type="match status" value="1"/>
</dbReference>
<reference evidence="3" key="2">
    <citation type="submission" date="2020-09" db="EMBL/GenBank/DDBJ databases">
        <authorList>
            <person name="Sun Q."/>
            <person name="Zhou Y."/>
        </authorList>
    </citation>
    <scope>NUCLEOTIDE SEQUENCE</scope>
    <source>
        <strain evidence="3">CGMCC 1.12408</strain>
    </source>
</reference>
<evidence type="ECO:0000259" key="2">
    <source>
        <dbReference type="Pfam" id="PF00156"/>
    </source>
</evidence>
<evidence type="ECO:0000313" key="4">
    <source>
        <dbReference type="Proteomes" id="UP000613512"/>
    </source>
</evidence>
<dbReference type="Proteomes" id="UP000613512">
    <property type="component" value="Unassembled WGS sequence"/>
</dbReference>
<feature type="domain" description="Phosphoribosyltransferase" evidence="2">
    <location>
        <begin position="157"/>
        <end position="225"/>
    </location>
</feature>
<dbReference type="Pfam" id="PF00156">
    <property type="entry name" value="Pribosyltran"/>
    <property type="match status" value="1"/>
</dbReference>
<dbReference type="InterPro" id="IPR000836">
    <property type="entry name" value="PRTase_dom"/>
</dbReference>
<dbReference type="InterPro" id="IPR029057">
    <property type="entry name" value="PRTase-like"/>
</dbReference>
<dbReference type="AlphaFoldDB" id="A0A916RRP5"/>
<keyword evidence="4" id="KW-1185">Reference proteome</keyword>